<dbReference type="PANTHER" id="PTHR34580">
    <property type="match status" value="1"/>
</dbReference>
<dbReference type="AlphaFoldDB" id="A0A839Y4D1"/>
<dbReference type="Pfam" id="PF13280">
    <property type="entry name" value="WYL"/>
    <property type="match status" value="1"/>
</dbReference>
<sequence length="165" mass="17774">MTMPVMIPCAVVTGAAGAQVGPGGGYVLDARAPLPPVNITPAQAIAFATALAAQRGASYAAEGRVALEKVLDVMHAADRRWAEELGARVWLRDEDTALGTTAATGAVGEALATRRVLALESEDAAGRPTKRHVEPHLLARADDHWYLVGWCRWREAPRWFRLDRI</sequence>
<evidence type="ECO:0000313" key="3">
    <source>
        <dbReference type="Proteomes" id="UP000580718"/>
    </source>
</evidence>
<comment type="caution">
    <text evidence="2">The sequence shown here is derived from an EMBL/GenBank/DDBJ whole genome shotgun (WGS) entry which is preliminary data.</text>
</comment>
<organism evidence="2 3">
    <name type="scientific">Modestobacter versicolor</name>
    <dbReference type="NCBI Taxonomy" id="429133"/>
    <lineage>
        <taxon>Bacteria</taxon>
        <taxon>Bacillati</taxon>
        <taxon>Actinomycetota</taxon>
        <taxon>Actinomycetes</taxon>
        <taxon>Geodermatophilales</taxon>
        <taxon>Geodermatophilaceae</taxon>
        <taxon>Modestobacter</taxon>
    </lineage>
</organism>
<dbReference type="Proteomes" id="UP000580718">
    <property type="component" value="Unassembled WGS sequence"/>
</dbReference>
<evidence type="ECO:0000259" key="1">
    <source>
        <dbReference type="Pfam" id="PF13280"/>
    </source>
</evidence>
<evidence type="ECO:0000313" key="2">
    <source>
        <dbReference type="EMBL" id="MBB3676222.1"/>
    </source>
</evidence>
<proteinExistence type="predicted"/>
<dbReference type="GO" id="GO:0003677">
    <property type="term" value="F:DNA binding"/>
    <property type="evidence" value="ECO:0007669"/>
    <property type="project" value="UniProtKB-KW"/>
</dbReference>
<keyword evidence="2" id="KW-0238">DNA-binding</keyword>
<gene>
    <name evidence="2" type="ORF">FHX36_001957</name>
</gene>
<accession>A0A839Y4D1</accession>
<dbReference type="PROSITE" id="PS52050">
    <property type="entry name" value="WYL"/>
    <property type="match status" value="1"/>
</dbReference>
<protein>
    <submittedName>
        <fullName evidence="2">Putative DNA-binding transcriptional regulator YafY</fullName>
    </submittedName>
</protein>
<reference evidence="2 3" key="1">
    <citation type="submission" date="2020-08" db="EMBL/GenBank/DDBJ databases">
        <title>Sequencing the genomes of 1000 actinobacteria strains.</title>
        <authorList>
            <person name="Klenk H.-P."/>
        </authorList>
    </citation>
    <scope>NUCLEOTIDE SEQUENCE [LARGE SCALE GENOMIC DNA]</scope>
    <source>
        <strain evidence="2 3">DSM 16678</strain>
    </source>
</reference>
<name>A0A839Y4D1_9ACTN</name>
<dbReference type="EMBL" id="JACIBU010000001">
    <property type="protein sequence ID" value="MBB3676222.1"/>
    <property type="molecule type" value="Genomic_DNA"/>
</dbReference>
<dbReference type="InterPro" id="IPR051534">
    <property type="entry name" value="CBASS_pafABC_assoc_protein"/>
</dbReference>
<dbReference type="PANTHER" id="PTHR34580:SF3">
    <property type="entry name" value="PROTEIN PAFB"/>
    <property type="match status" value="1"/>
</dbReference>
<feature type="domain" description="WYL" evidence="1">
    <location>
        <begin position="106"/>
        <end position="165"/>
    </location>
</feature>
<dbReference type="InterPro" id="IPR026881">
    <property type="entry name" value="WYL_dom"/>
</dbReference>